<name>A0A1E3VZC5_9HYPH</name>
<evidence type="ECO:0000313" key="2">
    <source>
        <dbReference type="Proteomes" id="UP000094501"/>
    </source>
</evidence>
<accession>A0A1E3VZC5</accession>
<protein>
    <submittedName>
        <fullName evidence="1">Uncharacterized protein</fullName>
    </submittedName>
</protein>
<reference evidence="1 2" key="1">
    <citation type="journal article" date="2016" name="Environ. Microbiol.">
        <title>New Methyloceanibacter diversity from North Sea sediments includes methanotroph containing solely the soluble methane monooxygenase.</title>
        <authorList>
            <person name="Vekeman B."/>
            <person name="Kerckhof F.M."/>
            <person name="Cremers G."/>
            <person name="de Vos P."/>
            <person name="Vandamme P."/>
            <person name="Boon N."/>
            <person name="Op den Camp H.J."/>
            <person name="Heylen K."/>
        </authorList>
    </citation>
    <scope>NUCLEOTIDE SEQUENCE [LARGE SCALE GENOMIC DNA]</scope>
    <source>
        <strain evidence="1 2">R-67174</strain>
    </source>
</reference>
<dbReference type="RefSeq" id="WP_069437586.1">
    <property type="nucleotide sequence ID" value="NZ_LPWG01000012.1"/>
</dbReference>
<comment type="caution">
    <text evidence="1">The sequence shown here is derived from an EMBL/GenBank/DDBJ whole genome shotgun (WGS) entry which is preliminary data.</text>
</comment>
<dbReference type="Proteomes" id="UP000094501">
    <property type="component" value="Unassembled WGS sequence"/>
</dbReference>
<dbReference type="OrthoDB" id="7596615at2"/>
<keyword evidence="2" id="KW-1185">Reference proteome</keyword>
<gene>
    <name evidence="1" type="ORF">AUC68_06675</name>
</gene>
<dbReference type="EMBL" id="LPWG01000012">
    <property type="protein sequence ID" value="ODR98863.1"/>
    <property type="molecule type" value="Genomic_DNA"/>
</dbReference>
<dbReference type="AlphaFoldDB" id="A0A1E3VZC5"/>
<organism evidence="1 2">
    <name type="scientific">Methyloceanibacter methanicus</name>
    <dbReference type="NCBI Taxonomy" id="1774968"/>
    <lineage>
        <taxon>Bacteria</taxon>
        <taxon>Pseudomonadati</taxon>
        <taxon>Pseudomonadota</taxon>
        <taxon>Alphaproteobacteria</taxon>
        <taxon>Hyphomicrobiales</taxon>
        <taxon>Hyphomicrobiaceae</taxon>
        <taxon>Methyloceanibacter</taxon>
    </lineage>
</organism>
<sequence length="206" mass="23288">MSRQGRYAGRVFINCPFDARYAPLFHAIVFAILDCGFTPRSALELQDGSQARIEKILNIIGNCMFSVHDLSRTTLDEATGLPRFNMPFELGIFLGAKKFGDGKHKQKNALILDTEQYRYQAFLSDIAGHDIRAHHDDSDQVICIIRDWLDTASNRKTIPSGSVICERYKSFQQDLPTICADARLNLAELTYGDYLYAAGQWLKQTT</sequence>
<proteinExistence type="predicted"/>
<evidence type="ECO:0000313" key="1">
    <source>
        <dbReference type="EMBL" id="ODR98863.1"/>
    </source>
</evidence>